<dbReference type="RefSeq" id="WP_146287675.1">
    <property type="nucleotide sequence ID" value="NZ_BMLP01000007.1"/>
</dbReference>
<name>A0A918DDF0_9RHOB</name>
<dbReference type="PANTHER" id="PTHR37422:SF13">
    <property type="entry name" value="LIPOPOLYSACCHARIDE BIOSYNTHESIS PROTEIN PA4999-RELATED"/>
    <property type="match status" value="1"/>
</dbReference>
<feature type="domain" description="O-antigen ligase-related" evidence="6">
    <location>
        <begin position="221"/>
        <end position="370"/>
    </location>
</feature>
<feature type="transmembrane region" description="Helical" evidence="5">
    <location>
        <begin position="256"/>
        <end position="277"/>
    </location>
</feature>
<comment type="subcellular location">
    <subcellularLocation>
        <location evidence="1">Membrane</location>
        <topology evidence="1">Multi-pass membrane protein</topology>
    </subcellularLocation>
</comment>
<feature type="transmembrane region" description="Helical" evidence="5">
    <location>
        <begin position="191"/>
        <end position="210"/>
    </location>
</feature>
<gene>
    <name evidence="7" type="ORF">GCM10010991_29700</name>
</gene>
<feature type="transmembrane region" description="Helical" evidence="5">
    <location>
        <begin position="397"/>
        <end position="417"/>
    </location>
</feature>
<feature type="transmembrane region" description="Helical" evidence="5">
    <location>
        <begin position="111"/>
        <end position="126"/>
    </location>
</feature>
<dbReference type="InterPro" id="IPR051533">
    <property type="entry name" value="WaaL-like"/>
</dbReference>
<accession>A0A918DDF0</accession>
<evidence type="ECO:0000256" key="1">
    <source>
        <dbReference type="ARBA" id="ARBA00004141"/>
    </source>
</evidence>
<evidence type="ECO:0000256" key="3">
    <source>
        <dbReference type="ARBA" id="ARBA00022989"/>
    </source>
</evidence>
<evidence type="ECO:0000256" key="4">
    <source>
        <dbReference type="ARBA" id="ARBA00023136"/>
    </source>
</evidence>
<evidence type="ECO:0000256" key="5">
    <source>
        <dbReference type="SAM" id="Phobius"/>
    </source>
</evidence>
<sequence>MPLSLILAAAVVLGLVPVLLRRPDWAVFSMTLILGLNLSHVLAVEHGVGIGSLALFAGMAGLAVANTVVHGDRPTGMSRYLLAVTIWLLAVLNSAVWSWAPESPLKYLREFAPNVLLSAALLLLITDRTRFLYACYGLASAALILATLTVVQSAFGLWDQTFLGLAKHAMGNIIDEVDSLRPTGPIEDPNYFAQMLLPGLGLWLGVTIVARSLTFRLAAGLAVLIVTAAVLLTSSRGGVVALGLMVLFWLVRERRLGVIAFLAPPLLATLLLMPGYAERLVTTASSAIAAFSGEDVNEASVSGRLAEMGAAAQAFSEHPGAGLGYGTFQDFYQAQSVRLDLKLRSADRSAHSLYLEAAAEQGLPGLLALLVLIGLAYRAAFLARTAALRAGDTRLRAMIDALIAGATGLFAASLFLHDAYGQNVWIPLTLLFASERVTLFFPSFVTPNRKPVHAG</sequence>
<dbReference type="Proteomes" id="UP000598196">
    <property type="component" value="Unassembled WGS sequence"/>
</dbReference>
<keyword evidence="4 5" id="KW-0472">Membrane</keyword>
<dbReference type="OrthoDB" id="871774at2"/>
<feature type="transmembrane region" description="Helical" evidence="5">
    <location>
        <begin position="44"/>
        <end position="68"/>
    </location>
</feature>
<organism evidence="7 8">
    <name type="scientific">Gemmobacter aquaticus</name>
    <dbReference type="NCBI Taxonomy" id="490185"/>
    <lineage>
        <taxon>Bacteria</taxon>
        <taxon>Pseudomonadati</taxon>
        <taxon>Pseudomonadota</taxon>
        <taxon>Alphaproteobacteria</taxon>
        <taxon>Rhodobacterales</taxon>
        <taxon>Paracoccaceae</taxon>
        <taxon>Gemmobacter</taxon>
    </lineage>
</organism>
<dbReference type="Pfam" id="PF04932">
    <property type="entry name" value="Wzy_C"/>
    <property type="match status" value="1"/>
</dbReference>
<feature type="transmembrane region" description="Helical" evidence="5">
    <location>
        <begin position="217"/>
        <end position="250"/>
    </location>
</feature>
<dbReference type="PANTHER" id="PTHR37422">
    <property type="entry name" value="TEICHURONIC ACID BIOSYNTHESIS PROTEIN TUAE"/>
    <property type="match status" value="1"/>
</dbReference>
<dbReference type="InterPro" id="IPR007016">
    <property type="entry name" value="O-antigen_ligase-rel_domated"/>
</dbReference>
<proteinExistence type="predicted"/>
<reference evidence="7 8" key="1">
    <citation type="journal article" date="2014" name="Int. J. Syst. Evol. Microbiol.">
        <title>Complete genome sequence of Corynebacterium casei LMG S-19264T (=DSM 44701T), isolated from a smear-ripened cheese.</title>
        <authorList>
            <consortium name="US DOE Joint Genome Institute (JGI-PGF)"/>
            <person name="Walter F."/>
            <person name="Albersmeier A."/>
            <person name="Kalinowski J."/>
            <person name="Ruckert C."/>
        </authorList>
    </citation>
    <scope>NUCLEOTIDE SEQUENCE [LARGE SCALE GENOMIC DNA]</scope>
    <source>
        <strain evidence="7 8">CGMCC 1.7029</strain>
    </source>
</reference>
<evidence type="ECO:0000313" key="8">
    <source>
        <dbReference type="Proteomes" id="UP000598196"/>
    </source>
</evidence>
<evidence type="ECO:0000256" key="2">
    <source>
        <dbReference type="ARBA" id="ARBA00022692"/>
    </source>
</evidence>
<feature type="transmembrane region" description="Helical" evidence="5">
    <location>
        <begin position="353"/>
        <end position="377"/>
    </location>
</feature>
<feature type="transmembrane region" description="Helical" evidence="5">
    <location>
        <begin position="133"/>
        <end position="155"/>
    </location>
</feature>
<keyword evidence="8" id="KW-1185">Reference proteome</keyword>
<keyword evidence="3 5" id="KW-1133">Transmembrane helix</keyword>
<dbReference type="AlphaFoldDB" id="A0A918DDF0"/>
<protein>
    <recommendedName>
        <fullName evidence="6">O-antigen ligase-related domain-containing protein</fullName>
    </recommendedName>
</protein>
<dbReference type="EMBL" id="BMLP01000007">
    <property type="protein sequence ID" value="GGO36179.1"/>
    <property type="molecule type" value="Genomic_DNA"/>
</dbReference>
<evidence type="ECO:0000259" key="6">
    <source>
        <dbReference type="Pfam" id="PF04932"/>
    </source>
</evidence>
<evidence type="ECO:0000313" key="7">
    <source>
        <dbReference type="EMBL" id="GGO36179.1"/>
    </source>
</evidence>
<dbReference type="GO" id="GO:0016020">
    <property type="term" value="C:membrane"/>
    <property type="evidence" value="ECO:0007669"/>
    <property type="project" value="UniProtKB-SubCell"/>
</dbReference>
<keyword evidence="2 5" id="KW-0812">Transmembrane</keyword>
<comment type="caution">
    <text evidence="7">The sequence shown here is derived from an EMBL/GenBank/DDBJ whole genome shotgun (WGS) entry which is preliminary data.</text>
</comment>
<feature type="transmembrane region" description="Helical" evidence="5">
    <location>
        <begin position="80"/>
        <end position="99"/>
    </location>
</feature>